<protein>
    <submittedName>
        <fullName evidence="1">Uncharacterized protein</fullName>
    </submittedName>
</protein>
<dbReference type="GeneID" id="34588840"/>
<dbReference type="Pfam" id="PF20174">
    <property type="entry name" value="DUF6540"/>
    <property type="match status" value="1"/>
</dbReference>
<dbReference type="OrthoDB" id="37659at2759"/>
<dbReference type="InterPro" id="IPR046670">
    <property type="entry name" value="DUF6540"/>
</dbReference>
<comment type="caution">
    <text evidence="1">The sequence shown here is derived from an EMBL/GenBank/DDBJ whole genome shotgun (WGS) entry which is preliminary data.</text>
</comment>
<name>A0A178D1K2_9EURO</name>
<evidence type="ECO:0000313" key="2">
    <source>
        <dbReference type="Proteomes" id="UP000185904"/>
    </source>
</evidence>
<dbReference type="Proteomes" id="UP000185904">
    <property type="component" value="Unassembled WGS sequence"/>
</dbReference>
<reference evidence="1 2" key="1">
    <citation type="submission" date="2016-03" db="EMBL/GenBank/DDBJ databases">
        <title>The draft genome sequence of Fonsecaea nubica causative agent of cutaneous subcutaneous infection in human host.</title>
        <authorList>
            <person name="Costa F."/>
            <person name="Sybren D.H."/>
            <person name="Raittz R.T."/>
            <person name="Weiss V.A."/>
            <person name="Leao A.C."/>
            <person name="Gomes R."/>
            <person name="De Souza E.M."/>
            <person name="Pedrosa F.O."/>
            <person name="Steffens M.B."/>
            <person name="Bombassaro A."/>
            <person name="Tadra-Sfeir M.Z."/>
            <person name="Moreno L.F."/>
            <person name="Najafzadeh M.J."/>
            <person name="Felipe M.S."/>
            <person name="Teixeira M."/>
            <person name="Sun J."/>
            <person name="Xi L."/>
            <person name="Castro M.A."/>
            <person name="Vicente V.A."/>
        </authorList>
    </citation>
    <scope>NUCLEOTIDE SEQUENCE [LARGE SCALE GENOMIC DNA]</scope>
    <source>
        <strain evidence="1 2">CBS 269.64</strain>
    </source>
</reference>
<dbReference type="EMBL" id="LVCJ01000031">
    <property type="protein sequence ID" value="OAL35372.1"/>
    <property type="molecule type" value="Genomic_DNA"/>
</dbReference>
<gene>
    <name evidence="1" type="ORF">AYO20_05423</name>
</gene>
<organism evidence="1 2">
    <name type="scientific">Fonsecaea nubica</name>
    <dbReference type="NCBI Taxonomy" id="856822"/>
    <lineage>
        <taxon>Eukaryota</taxon>
        <taxon>Fungi</taxon>
        <taxon>Dikarya</taxon>
        <taxon>Ascomycota</taxon>
        <taxon>Pezizomycotina</taxon>
        <taxon>Eurotiomycetes</taxon>
        <taxon>Chaetothyriomycetidae</taxon>
        <taxon>Chaetothyriales</taxon>
        <taxon>Herpotrichiellaceae</taxon>
        <taxon>Fonsecaea</taxon>
    </lineage>
</organism>
<dbReference type="AlphaFoldDB" id="A0A178D1K2"/>
<accession>A0A178D1K2</accession>
<proteinExistence type="predicted"/>
<keyword evidence="2" id="KW-1185">Reference proteome</keyword>
<dbReference type="RefSeq" id="XP_022500384.1">
    <property type="nucleotide sequence ID" value="XM_022643717.1"/>
</dbReference>
<sequence length="146" mass="16288">MAPRIYIVVYKGDPVDLQKTRHTALFIYDDDDNDDDDRGNGDILHVAGAAGLFVFERRHDENPEKSRTFVRQFPVEPIINSPTKQQLITEITATPVNNSTHSWNCQIWIGDALGRLVGAHWISTQTASNAISSMAAVIVEAKDEEP</sequence>
<evidence type="ECO:0000313" key="1">
    <source>
        <dbReference type="EMBL" id="OAL35372.1"/>
    </source>
</evidence>